<protein>
    <submittedName>
        <fullName evidence="2">Uncharacterized protein</fullName>
    </submittedName>
</protein>
<feature type="compositionally biased region" description="Polar residues" evidence="1">
    <location>
        <begin position="17"/>
        <end position="29"/>
    </location>
</feature>
<proteinExistence type="predicted"/>
<evidence type="ECO:0000313" key="2">
    <source>
        <dbReference type="EMBL" id="DAE17620.1"/>
    </source>
</evidence>
<evidence type="ECO:0000256" key="1">
    <source>
        <dbReference type="SAM" id="MobiDB-lite"/>
    </source>
</evidence>
<feature type="region of interest" description="Disordered" evidence="1">
    <location>
        <begin position="15"/>
        <end position="63"/>
    </location>
</feature>
<feature type="compositionally biased region" description="Polar residues" evidence="1">
    <location>
        <begin position="38"/>
        <end position="51"/>
    </location>
</feature>
<accession>A0A8S5QGE3</accession>
<name>A0A8S5QGE3_9CAUD</name>
<reference evidence="2" key="1">
    <citation type="journal article" date="2021" name="Proc. Natl. Acad. Sci. U.S.A.">
        <title>A Catalog of Tens of Thousands of Viruses from Human Metagenomes Reveals Hidden Associations with Chronic Diseases.</title>
        <authorList>
            <person name="Tisza M.J."/>
            <person name="Buck C.B."/>
        </authorList>
    </citation>
    <scope>NUCLEOTIDE SEQUENCE</scope>
    <source>
        <strain evidence="2">CtqPn17</strain>
    </source>
</reference>
<organism evidence="2">
    <name type="scientific">Caudovirales sp. ctqPn17</name>
    <dbReference type="NCBI Taxonomy" id="2825772"/>
    <lineage>
        <taxon>Viruses</taxon>
        <taxon>Duplodnaviria</taxon>
        <taxon>Heunggongvirae</taxon>
        <taxon>Uroviricota</taxon>
        <taxon>Caudoviricetes</taxon>
    </lineage>
</organism>
<feature type="compositionally biased region" description="Basic and acidic residues" evidence="1">
    <location>
        <begin position="54"/>
        <end position="63"/>
    </location>
</feature>
<sequence length="63" mass="6884">MILKTFNLRSVADRMQKSGTDPGATTTCPRSVAGRMQKSGTDPGTATTYPTRSVADRMQKIRH</sequence>
<dbReference type="EMBL" id="BK015642">
    <property type="protein sequence ID" value="DAE17620.1"/>
    <property type="molecule type" value="Genomic_DNA"/>
</dbReference>